<evidence type="ECO:0000313" key="3">
    <source>
        <dbReference type="Proteomes" id="UP000672032"/>
    </source>
</evidence>
<accession>A0A8A3PFS5</accession>
<keyword evidence="3" id="KW-1185">Reference proteome</keyword>
<proteinExistence type="predicted"/>
<reference evidence="2" key="1">
    <citation type="submission" date="2020-10" db="EMBL/GenBank/DDBJ databases">
        <title>Genome Sequence of Monilinia vaccinii-corymbosi Sheds Light on Mummy Berry Disease Infection of Blueberry and Mating Type.</title>
        <authorList>
            <person name="Yow A.G."/>
            <person name="Zhang Y."/>
            <person name="Bansal K."/>
            <person name="Eacker S.M."/>
            <person name="Sullivan S."/>
            <person name="Liachko I."/>
            <person name="Cubeta M.A."/>
            <person name="Rollins J.A."/>
            <person name="Ashrafi H."/>
        </authorList>
    </citation>
    <scope>NUCLEOTIDE SEQUENCE</scope>
    <source>
        <strain evidence="2">RL-1</strain>
    </source>
</reference>
<evidence type="ECO:0000313" key="2">
    <source>
        <dbReference type="EMBL" id="QSZ33894.1"/>
    </source>
</evidence>
<gene>
    <name evidence="2" type="ORF">DSL72_005468</name>
</gene>
<keyword evidence="1" id="KW-0732">Signal</keyword>
<dbReference type="Proteomes" id="UP000672032">
    <property type="component" value="Chromosome 4"/>
</dbReference>
<feature type="signal peptide" evidence="1">
    <location>
        <begin position="1"/>
        <end position="22"/>
    </location>
</feature>
<feature type="chain" id="PRO_5032712678" evidence="1">
    <location>
        <begin position="23"/>
        <end position="409"/>
    </location>
</feature>
<organism evidence="2 3">
    <name type="scientific">Monilinia vaccinii-corymbosi</name>
    <dbReference type="NCBI Taxonomy" id="61207"/>
    <lineage>
        <taxon>Eukaryota</taxon>
        <taxon>Fungi</taxon>
        <taxon>Dikarya</taxon>
        <taxon>Ascomycota</taxon>
        <taxon>Pezizomycotina</taxon>
        <taxon>Leotiomycetes</taxon>
        <taxon>Helotiales</taxon>
        <taxon>Sclerotiniaceae</taxon>
        <taxon>Monilinia</taxon>
    </lineage>
</organism>
<dbReference type="OrthoDB" id="3519870at2759"/>
<dbReference type="AlphaFoldDB" id="A0A8A3PFS5"/>
<protein>
    <submittedName>
        <fullName evidence="2">Uncharacterized protein</fullName>
    </submittedName>
</protein>
<dbReference type="EMBL" id="CP063408">
    <property type="protein sequence ID" value="QSZ33894.1"/>
    <property type="molecule type" value="Genomic_DNA"/>
</dbReference>
<evidence type="ECO:0000256" key="1">
    <source>
        <dbReference type="SAM" id="SignalP"/>
    </source>
</evidence>
<sequence length="409" mass="45645">MQFTFPLLAAVFTALLSSSSYAAVLKGSSFLSQPSTEAVPSVELVEGDESFDHYETITHLMSSLHGRIGINDDAMITHGLGRQEPHDIDPKDLKLVSANDLKDYDDAEWVKINGEAVTVHCGGVDVATTGGDWALMQRCPEEEVAIRRLMATFNEEGHQFIVSNTVLQMATKIQEGTYRCIKPSCPIGPLALSVPTASAMILGRAITASRTHSYFPEVTATTAATVSELTVPLPQIDSQPTTFSAVMHHRASENLLLKSQDENEFPIREKTEAQAEEPPEEPTEQLPLGRWLSIRHSDDPYITDPRPECIDPPKSFTLSGKVRTFHRNPRKTSYTTISWSGFTTISTVPHDPNRPPPRPSVVTPDWATASFFQTFSCREAWMHYFNMDRYWKRDIVKRVLEDLQAAARR</sequence>
<name>A0A8A3PFS5_9HELO</name>